<keyword evidence="5" id="KW-0862">Zinc</keyword>
<dbReference type="PANTHER" id="PTHR11935:SF77">
    <property type="entry name" value="HYDROXYACYLGLUTATHIONE HYDROLASE-LIKE PROTEIN"/>
    <property type="match status" value="1"/>
</dbReference>
<comment type="cofactor">
    <cofactor evidence="1">
        <name>Zn(2+)</name>
        <dbReference type="ChEBI" id="CHEBI:29105"/>
    </cofactor>
</comment>
<keyword evidence="4" id="KW-0378">Hydrolase</keyword>
<organism evidence="7 8">
    <name type="scientific">Nothobranchius furzeri</name>
    <name type="common">Turquoise killifish</name>
    <dbReference type="NCBI Taxonomy" id="105023"/>
    <lineage>
        <taxon>Eukaryota</taxon>
        <taxon>Metazoa</taxon>
        <taxon>Chordata</taxon>
        <taxon>Craniata</taxon>
        <taxon>Vertebrata</taxon>
        <taxon>Euteleostomi</taxon>
        <taxon>Actinopterygii</taxon>
        <taxon>Neopterygii</taxon>
        <taxon>Teleostei</taxon>
        <taxon>Neoteleostei</taxon>
        <taxon>Acanthomorphata</taxon>
        <taxon>Ovalentaria</taxon>
        <taxon>Atherinomorphae</taxon>
        <taxon>Cyprinodontiformes</taxon>
        <taxon>Nothobranchiidae</taxon>
        <taxon>Nothobranchius</taxon>
    </lineage>
</organism>
<dbReference type="InterPro" id="IPR035680">
    <property type="entry name" value="Clx_II_MBL"/>
</dbReference>
<reference evidence="7" key="1">
    <citation type="submission" date="2014-08" db="EMBL/GenBank/DDBJ databases">
        <authorList>
            <person name="Senf B."/>
            <person name="Petzold A."/>
            <person name="Downie B.R."/>
            <person name="Koch P."/>
            <person name="Platzer M."/>
        </authorList>
    </citation>
    <scope>NUCLEOTIDE SEQUENCE [LARGE SCALE GENOMIC DNA]</scope>
    <source>
        <strain evidence="7">GRZ</strain>
    </source>
</reference>
<dbReference type="Gene3D" id="3.60.15.10">
    <property type="entry name" value="Ribonuclease Z/Hydroxyacylglutathione hydrolase-like"/>
    <property type="match status" value="2"/>
</dbReference>
<dbReference type="AlphaFoldDB" id="A0A8C6P4Y2"/>
<dbReference type="SMART" id="SM00849">
    <property type="entry name" value="Lactamase_B"/>
    <property type="match status" value="1"/>
</dbReference>
<evidence type="ECO:0000313" key="8">
    <source>
        <dbReference type="Proteomes" id="UP000694548"/>
    </source>
</evidence>
<sequence>MFVLCRYQLLEIVKREGLSLIAVLTTHHHWDHARGNEALRKSFKSIKKCVSTPCHTAGELCFYVWEDECSDAPAVFTGDTLFIGGCGRFFEGTAEQMHHSLTQVLGSLPPETVFCGHEYTIRNLKFAVLVEPENKKAKEMLKANRSRNSAAARRSSVQIRRAPVEARLGSAVVFLLNTWCPPFPLCLFSAFFL</sequence>
<dbReference type="Ensembl" id="ENSNFUT00015040166.1">
    <property type="protein sequence ID" value="ENSNFUP00015038464.1"/>
    <property type="gene ID" value="ENSNFUG00015018575.1"/>
</dbReference>
<protein>
    <submittedName>
        <fullName evidence="7">Hydroxyacylglutathione hydrolase like</fullName>
    </submittedName>
</protein>
<evidence type="ECO:0000259" key="6">
    <source>
        <dbReference type="SMART" id="SM00849"/>
    </source>
</evidence>
<dbReference type="GeneTree" id="ENSGT00940000161924"/>
<dbReference type="GO" id="GO:0046872">
    <property type="term" value="F:metal ion binding"/>
    <property type="evidence" value="ECO:0007669"/>
    <property type="project" value="UniProtKB-KW"/>
</dbReference>
<keyword evidence="3" id="KW-0479">Metal-binding</keyword>
<evidence type="ECO:0000256" key="2">
    <source>
        <dbReference type="ARBA" id="ARBA00006759"/>
    </source>
</evidence>
<evidence type="ECO:0000256" key="4">
    <source>
        <dbReference type="ARBA" id="ARBA00022801"/>
    </source>
</evidence>
<dbReference type="Pfam" id="PF00753">
    <property type="entry name" value="Lactamase_B"/>
    <property type="match status" value="2"/>
</dbReference>
<dbReference type="PANTHER" id="PTHR11935">
    <property type="entry name" value="BETA LACTAMASE DOMAIN"/>
    <property type="match status" value="1"/>
</dbReference>
<evidence type="ECO:0000256" key="1">
    <source>
        <dbReference type="ARBA" id="ARBA00001947"/>
    </source>
</evidence>
<feature type="domain" description="Metallo-beta-lactamase" evidence="6">
    <location>
        <begin position="6"/>
        <end position="117"/>
    </location>
</feature>
<dbReference type="InterPro" id="IPR001279">
    <property type="entry name" value="Metallo-B-lactamas"/>
</dbReference>
<comment type="similarity">
    <text evidence="2">Belongs to the metallo-beta-lactamase superfamily. Glyoxalase II family.</text>
</comment>
<dbReference type="SUPFAM" id="SSF56281">
    <property type="entry name" value="Metallo-hydrolase/oxidoreductase"/>
    <property type="match status" value="1"/>
</dbReference>
<dbReference type="Proteomes" id="UP000694548">
    <property type="component" value="Chromosome sgr03"/>
</dbReference>
<name>A0A8C6P4Y2_NOTFU</name>
<keyword evidence="8" id="KW-1185">Reference proteome</keyword>
<evidence type="ECO:0000256" key="3">
    <source>
        <dbReference type="ARBA" id="ARBA00022723"/>
    </source>
</evidence>
<reference evidence="7" key="2">
    <citation type="submission" date="2025-08" db="UniProtKB">
        <authorList>
            <consortium name="Ensembl"/>
        </authorList>
    </citation>
    <scope>IDENTIFICATION</scope>
</reference>
<proteinExistence type="inferred from homology"/>
<evidence type="ECO:0000313" key="7">
    <source>
        <dbReference type="Ensembl" id="ENSNFUP00015038464.1"/>
    </source>
</evidence>
<gene>
    <name evidence="7" type="primary">HAGHL</name>
</gene>
<dbReference type="CDD" id="cd07723">
    <property type="entry name" value="hydroxyacylglutathione_hydrolase_MBL-fold"/>
    <property type="match status" value="1"/>
</dbReference>
<evidence type="ECO:0000256" key="5">
    <source>
        <dbReference type="ARBA" id="ARBA00022833"/>
    </source>
</evidence>
<dbReference type="GO" id="GO:0004416">
    <property type="term" value="F:hydroxyacylglutathione hydrolase activity"/>
    <property type="evidence" value="ECO:0007669"/>
    <property type="project" value="TreeGrafter"/>
</dbReference>
<dbReference type="InterPro" id="IPR036866">
    <property type="entry name" value="RibonucZ/Hydroxyglut_hydro"/>
</dbReference>
<reference evidence="7" key="3">
    <citation type="submission" date="2025-09" db="UniProtKB">
        <authorList>
            <consortium name="Ensembl"/>
        </authorList>
    </citation>
    <scope>IDENTIFICATION</scope>
</reference>
<accession>A0A8C6P4Y2</accession>